<keyword evidence="7 16" id="KW-0479">Metal-binding</keyword>
<feature type="binding site" description="in dimeric form" evidence="16">
    <location>
        <position position="282"/>
    </location>
    <ligand>
        <name>Ca(2+)</name>
        <dbReference type="ChEBI" id="CHEBI:29108"/>
        <label>1</label>
    </ligand>
</feature>
<evidence type="ECO:0000313" key="18">
    <source>
        <dbReference type="EMBL" id="KIC07370.1"/>
    </source>
</evidence>
<evidence type="ECO:0000313" key="21">
    <source>
        <dbReference type="Proteomes" id="UP000829504"/>
    </source>
</evidence>
<evidence type="ECO:0000256" key="9">
    <source>
        <dbReference type="ARBA" id="ARBA00022801"/>
    </source>
</evidence>
<comment type="cofactor">
    <cofactor evidence="17">
        <name>Ca(2+)</name>
        <dbReference type="ChEBI" id="CHEBI:29108"/>
    </cofactor>
    <text evidence="17">Binds 1 Ca(2+) ion per monomer. In the dimeric form the Ca(2+) is bound by different amino acids with binding of each Ca(2+) shared with ligands coming from each monomer. The Ca(2+) ion may have a role in catalysis.</text>
</comment>
<protein>
    <recommendedName>
        <fullName evidence="17">Phospholipase A1</fullName>
        <ecNumber evidence="17">3.1.1.32</ecNumber>
        <ecNumber evidence="17">3.1.1.4</ecNumber>
    </recommendedName>
    <alternativeName>
        <fullName evidence="17">Phosphatidylcholine 1-acylhydrolase</fullName>
    </alternativeName>
</protein>
<proteinExistence type="inferred from homology"/>
<dbReference type="AlphaFoldDB" id="A0A0C1GLU2"/>
<evidence type="ECO:0000256" key="5">
    <source>
        <dbReference type="ARBA" id="ARBA00022452"/>
    </source>
</evidence>
<feature type="binding site" description="in dimeric form" evidence="16">
    <location>
        <position position="318"/>
    </location>
    <ligand>
        <name>Ca(2+)</name>
        <dbReference type="ChEBI" id="CHEBI:29108"/>
        <label>1</label>
    </ligand>
</feature>
<keyword evidence="6" id="KW-0812">Transmembrane</keyword>
<feature type="binding site" description="in dimeric form" evidence="16">
    <location>
        <position position="235"/>
    </location>
    <ligand>
        <name>Ca(2+)</name>
        <dbReference type="ChEBI" id="CHEBI:29108"/>
        <label>1</label>
    </ligand>
</feature>
<keyword evidence="13" id="KW-0472">Membrane</keyword>
<dbReference type="EMBL" id="CP094242">
    <property type="protein sequence ID" value="UNV86889.1"/>
    <property type="molecule type" value="Genomic_DNA"/>
</dbReference>
<accession>A0A0C1GLU2</accession>
<dbReference type="CDD" id="cd00541">
    <property type="entry name" value="OMPLA"/>
    <property type="match status" value="1"/>
</dbReference>
<dbReference type="GO" id="GO:0046872">
    <property type="term" value="F:metal ion binding"/>
    <property type="evidence" value="ECO:0007669"/>
    <property type="project" value="UniProtKB-KW"/>
</dbReference>
<dbReference type="GO" id="GO:0008970">
    <property type="term" value="F:phospholipase A1 activity"/>
    <property type="evidence" value="ECO:0007669"/>
    <property type="project" value="UniProtKB-EC"/>
</dbReference>
<dbReference type="InterPro" id="IPR003187">
    <property type="entry name" value="PLipase_A1"/>
</dbReference>
<evidence type="ECO:0000256" key="15">
    <source>
        <dbReference type="PIRSR" id="PIRSR603187-1"/>
    </source>
</evidence>
<dbReference type="Pfam" id="PF02253">
    <property type="entry name" value="PLA1"/>
    <property type="match status" value="1"/>
</dbReference>
<dbReference type="PANTHER" id="PTHR40457">
    <property type="entry name" value="PHOSPHOLIPASE A1"/>
    <property type="match status" value="1"/>
</dbReference>
<evidence type="ECO:0000256" key="13">
    <source>
        <dbReference type="ARBA" id="ARBA00023136"/>
    </source>
</evidence>
<dbReference type="SUPFAM" id="SSF56931">
    <property type="entry name" value="Outer membrane phospholipase A (OMPLA)"/>
    <property type="match status" value="1"/>
</dbReference>
<dbReference type="PATRIC" id="fig|1056807.3.peg.1366"/>
<name>A0A0C1GLU2_9NEIS</name>
<evidence type="ECO:0000256" key="3">
    <source>
        <dbReference type="ARBA" id="ARBA00010525"/>
    </source>
</evidence>
<gene>
    <name evidence="18" type="ORF">MCC93_14200</name>
    <name evidence="19" type="ORF">MON37_09520</name>
</gene>
<evidence type="ECO:0000256" key="12">
    <source>
        <dbReference type="ARBA" id="ARBA00023098"/>
    </source>
</evidence>
<evidence type="ECO:0000256" key="4">
    <source>
        <dbReference type="ARBA" id="ARBA00011702"/>
    </source>
</evidence>
<evidence type="ECO:0000313" key="19">
    <source>
        <dbReference type="EMBL" id="UNV86889.1"/>
    </source>
</evidence>
<keyword evidence="21" id="KW-1185">Reference proteome</keyword>
<evidence type="ECO:0000256" key="14">
    <source>
        <dbReference type="ARBA" id="ARBA00023237"/>
    </source>
</evidence>
<dbReference type="EC" id="3.1.1.32" evidence="17"/>
<feature type="active site" description="Proton acceptor" evidence="15">
    <location>
        <position position="272"/>
    </location>
</feature>
<dbReference type="PRINTS" id="PR01486">
    <property type="entry name" value="PHPHLIPASEA1"/>
</dbReference>
<evidence type="ECO:0000256" key="11">
    <source>
        <dbReference type="ARBA" id="ARBA00022963"/>
    </source>
</evidence>
<evidence type="ECO:0000256" key="6">
    <source>
        <dbReference type="ARBA" id="ARBA00022692"/>
    </source>
</evidence>
<dbReference type="Proteomes" id="UP000031390">
    <property type="component" value="Unassembled WGS sequence"/>
</dbReference>
<comment type="catalytic activity">
    <reaction evidence="2 17">
        <text>a 1,2-diacyl-sn-glycero-3-phosphocholine + H2O = a 1-acyl-sn-glycero-3-phosphocholine + a fatty acid + H(+)</text>
        <dbReference type="Rhea" id="RHEA:15801"/>
        <dbReference type="ChEBI" id="CHEBI:15377"/>
        <dbReference type="ChEBI" id="CHEBI:15378"/>
        <dbReference type="ChEBI" id="CHEBI:28868"/>
        <dbReference type="ChEBI" id="CHEBI:57643"/>
        <dbReference type="ChEBI" id="CHEBI:58168"/>
        <dbReference type="EC" id="3.1.1.4"/>
    </reaction>
</comment>
<comment type="catalytic activity">
    <reaction evidence="1 17">
        <text>a 1,2-diacyl-sn-glycero-3-phosphocholine + H2O = a 2-acyl-sn-glycero-3-phosphocholine + a fatty acid + H(+)</text>
        <dbReference type="Rhea" id="RHEA:18689"/>
        <dbReference type="ChEBI" id="CHEBI:15377"/>
        <dbReference type="ChEBI" id="CHEBI:15378"/>
        <dbReference type="ChEBI" id="CHEBI:28868"/>
        <dbReference type="ChEBI" id="CHEBI:57643"/>
        <dbReference type="ChEBI" id="CHEBI:57875"/>
        <dbReference type="EC" id="3.1.1.32"/>
    </reaction>
</comment>
<dbReference type="Proteomes" id="UP000829504">
    <property type="component" value="Chromosome"/>
</dbReference>
<keyword evidence="5" id="KW-1134">Transmembrane beta strand</keyword>
<comment type="subunit">
    <text evidence="4 17">Homodimer; dimerization is reversible, and the dimeric form is the active one.</text>
</comment>
<evidence type="ECO:0000256" key="7">
    <source>
        <dbReference type="ARBA" id="ARBA00022723"/>
    </source>
</evidence>
<reference evidence="19 21" key="2">
    <citation type="submission" date="2022-03" db="EMBL/GenBank/DDBJ databases">
        <title>Genome sequencing of Morococcus cerebrosus.</title>
        <authorList>
            <person name="Baek M.-G."/>
            <person name="Yi H."/>
        </authorList>
    </citation>
    <scope>NUCLEOTIDE SEQUENCE [LARGE SCALE GENOMIC DNA]</scope>
    <source>
        <strain evidence="19 21">CIP 81.93</strain>
    </source>
</reference>
<feature type="active site" description="Nucleophile" evidence="15">
    <location>
        <position position="274"/>
    </location>
</feature>
<dbReference type="Gene3D" id="2.40.230.10">
    <property type="entry name" value="Phospholipase A1"/>
    <property type="match status" value="1"/>
</dbReference>
<evidence type="ECO:0000313" key="20">
    <source>
        <dbReference type="Proteomes" id="UP000031390"/>
    </source>
</evidence>
<keyword evidence="9 17" id="KW-0378">Hydrolase</keyword>
<dbReference type="EC" id="3.1.1.4" evidence="17"/>
<keyword evidence="11 17" id="KW-0442">Lipid degradation</keyword>
<comment type="subcellular location">
    <subcellularLocation>
        <location evidence="17">Cell outer membrane</location>
        <topology evidence="17">Multi-pass membrane protein</topology>
    </subcellularLocation>
    <text evidence="17">One of the very few enzymes located there.</text>
</comment>
<dbReference type="GO" id="GO:0016042">
    <property type="term" value="P:lipid catabolic process"/>
    <property type="evidence" value="ECO:0007669"/>
    <property type="project" value="UniProtKB-KW"/>
</dbReference>
<keyword evidence="12 17" id="KW-0443">Lipid metabolism</keyword>
<dbReference type="GO" id="GO:0004623">
    <property type="term" value="F:phospholipase A2 activity"/>
    <property type="evidence" value="ECO:0007669"/>
    <property type="project" value="UniProtKB-EC"/>
</dbReference>
<dbReference type="GO" id="GO:0009279">
    <property type="term" value="C:cell outer membrane"/>
    <property type="evidence" value="ECO:0007669"/>
    <property type="project" value="UniProtKB-SubCell"/>
</dbReference>
<organism evidence="18 20">
    <name type="scientific">Morococcus cerebrosus</name>
    <dbReference type="NCBI Taxonomy" id="1056807"/>
    <lineage>
        <taxon>Bacteria</taxon>
        <taxon>Pseudomonadati</taxon>
        <taxon>Pseudomonadota</taxon>
        <taxon>Betaproteobacteria</taxon>
        <taxon>Neisseriales</taxon>
        <taxon>Neisseriaceae</taxon>
        <taxon>Morococcus</taxon>
    </lineage>
</organism>
<comment type="function">
    <text evidence="17">Hydrolysis of phosphatidylcholine with phospholipase A2 (EC 3.1.1.4) and phospholipase A1 (EC 3.1.1.32) activities.</text>
</comment>
<dbReference type="PANTHER" id="PTHR40457:SF1">
    <property type="entry name" value="PHOSPHOLIPASE A1"/>
    <property type="match status" value="1"/>
</dbReference>
<reference evidence="18 20" key="1">
    <citation type="submission" date="2014-12" db="EMBL/GenBank/DDBJ databases">
        <title>Genome sequence of Morococcus cerebrosus.</title>
        <authorList>
            <person name="Shin S.-K."/>
            <person name="Yi H."/>
        </authorList>
    </citation>
    <scope>NUCLEOTIDE SEQUENCE [LARGE SCALE GENOMIC DNA]</scope>
    <source>
        <strain evidence="18 20">CIP 81.93</strain>
    </source>
</reference>
<evidence type="ECO:0000256" key="1">
    <source>
        <dbReference type="ARBA" id="ARBA00000111"/>
    </source>
</evidence>
<keyword evidence="10 16" id="KW-0106">Calcium</keyword>
<dbReference type="EMBL" id="JUFZ01000057">
    <property type="protein sequence ID" value="KIC07370.1"/>
    <property type="molecule type" value="Genomic_DNA"/>
</dbReference>
<evidence type="ECO:0000256" key="8">
    <source>
        <dbReference type="ARBA" id="ARBA00022729"/>
    </source>
</evidence>
<evidence type="ECO:0000256" key="16">
    <source>
        <dbReference type="PIRSR" id="PIRSR603187-2"/>
    </source>
</evidence>
<evidence type="ECO:0000256" key="17">
    <source>
        <dbReference type="RuleBase" id="RU366027"/>
    </source>
</evidence>
<dbReference type="InterPro" id="IPR036541">
    <property type="entry name" value="PLipase_A1_sf"/>
</dbReference>
<dbReference type="RefSeq" id="WP_039407690.1">
    <property type="nucleotide sequence ID" value="NZ_CP094242.1"/>
</dbReference>
<evidence type="ECO:0000256" key="10">
    <source>
        <dbReference type="ARBA" id="ARBA00022837"/>
    </source>
</evidence>
<comment type="similarity">
    <text evidence="3 17">Belongs to the phospholipase A1 family.</text>
</comment>
<sequence>MNEMMNKMLKHNLAQSDAIKNKKPSLAKCRRALMLILVGGAAAPAAYADTALQCTSIQDNATRLACYDSIYSAQLPPQAPLPVIREETAKAPVDLPKTISTSREKKAATIVFDENKEQSTLSEDNLRTTADAYTPLSLMYDLDKNDSRGLLSVREHNPMYLMPAWYNSSPNLHPHSPSRGTTNQEKFSEQKHIETKLQVSFKSKIAEDLFKTRADLWFGYTQKSDWQIYNQGRKSAPFRNTDYEPEIFLTQPVKADLPFGGKLRMVGAGFVHQSNGQSRPESRSWNRVYAMAGMEWGKLTVIPRVWMRAFDQTGENNDNPDITDYMGHGDLKLQYRLNDKQNISSLLRYNPKTGHGAVEAAYTFPIKGKLKGVVRGFHGYGESLIDYNHKQNGIGIGLMFNDWDGI</sequence>
<keyword evidence="14 17" id="KW-0998">Cell outer membrane</keyword>
<evidence type="ECO:0000256" key="2">
    <source>
        <dbReference type="ARBA" id="ARBA00001604"/>
    </source>
</evidence>
<keyword evidence="8" id="KW-0732">Signal</keyword>